<sequence length="371" mass="39717">MIIGLPKEVKESEYRVALTPFNVGRLVNADHRVLVESGAGIGSGFEDELYVEHGAEIVGSAEEVWEASEMIMKVKEPLPEEFKYFREDLIIFTYLHLSAAPELTQALVESGVTAIGYETVTKDGKLPLLTPMSEVAGRMAVQIGAHYLEKHEGGKGVLLGGVPGVEKGTVTILGGGVVGENAARMAIGLRANVNILELNPDRMRELIHMFGGEVQTLASTPSNIAKAVAESDLVIGSVLIPGRKARKLVTEEMVQSMEKGSVIVDIAIDQGGNFETMDNPTTHANPIVEKHGILHYGVANIPGSVPKTATIALTNDTILYALELAGQGVNNAMKHNDSLAEGMNVYKGKVTNRAVAEDLGYDYTELSSLLS</sequence>
<dbReference type="PANTHER" id="PTHR42795">
    <property type="entry name" value="ALANINE DEHYDROGENASE"/>
    <property type="match status" value="1"/>
</dbReference>
<organism evidence="8 9">
    <name type="scientific">Alkalibacterium iburiense</name>
    <dbReference type="NCBI Taxonomy" id="290589"/>
    <lineage>
        <taxon>Bacteria</taxon>
        <taxon>Bacillati</taxon>
        <taxon>Bacillota</taxon>
        <taxon>Bacilli</taxon>
        <taxon>Lactobacillales</taxon>
        <taxon>Carnobacteriaceae</taxon>
        <taxon>Alkalibacterium</taxon>
    </lineage>
</organism>
<dbReference type="Gene3D" id="3.40.50.720">
    <property type="entry name" value="NAD(P)-binding Rossmann-like Domain"/>
    <property type="match status" value="2"/>
</dbReference>
<proteinExistence type="inferred from homology"/>
<dbReference type="Pfam" id="PF05222">
    <property type="entry name" value="AlaDh_PNT_N"/>
    <property type="match status" value="1"/>
</dbReference>
<keyword evidence="9" id="KW-1185">Reference proteome</keyword>
<feature type="domain" description="Alanine dehydrogenase/pyridine nucleotide transhydrogenase N-terminal" evidence="7">
    <location>
        <begin position="4"/>
        <end position="136"/>
    </location>
</feature>
<reference evidence="8 9" key="1">
    <citation type="journal article" date="2019" name="Int. J. Syst. Evol. Microbiol.">
        <title>The Global Catalogue of Microorganisms (GCM) 10K type strain sequencing project: providing services to taxonomists for standard genome sequencing and annotation.</title>
        <authorList>
            <consortium name="The Broad Institute Genomics Platform"/>
            <consortium name="The Broad Institute Genome Sequencing Center for Infectious Disease"/>
            <person name="Wu L."/>
            <person name="Ma J."/>
        </authorList>
    </citation>
    <scope>NUCLEOTIDE SEQUENCE [LARGE SCALE GENOMIC DNA]</scope>
    <source>
        <strain evidence="8 9">JCM 12662</strain>
    </source>
</reference>
<dbReference type="EC" id="1.4.1.1" evidence="3 5"/>
<dbReference type="RefSeq" id="WP_343755277.1">
    <property type="nucleotide sequence ID" value="NZ_BAAACW010000094.1"/>
</dbReference>
<dbReference type="InterPro" id="IPR007698">
    <property type="entry name" value="AlaDH/PNT_NAD(H)-bd"/>
</dbReference>
<comment type="pathway">
    <text evidence="1">Amino-acid degradation; L-alanine degradation via dehydrogenase pathway; NH(3) and pyruvate from L-alanine: step 1/1.</text>
</comment>
<dbReference type="PIRSF" id="PIRSF000183">
    <property type="entry name" value="Alanine_dh"/>
    <property type="match status" value="1"/>
</dbReference>
<keyword evidence="4 5" id="KW-0560">Oxidoreductase</keyword>
<dbReference type="InterPro" id="IPR007886">
    <property type="entry name" value="AlaDH/PNT_N"/>
</dbReference>
<dbReference type="InterPro" id="IPR008141">
    <property type="entry name" value="Ala_DH"/>
</dbReference>
<dbReference type="InterPro" id="IPR036291">
    <property type="entry name" value="NAD(P)-bd_dom_sf"/>
</dbReference>
<dbReference type="Proteomes" id="UP001501166">
    <property type="component" value="Unassembled WGS sequence"/>
</dbReference>
<protein>
    <recommendedName>
        <fullName evidence="3 5">Alanine dehydrogenase</fullName>
        <ecNumber evidence="3 5">1.4.1.1</ecNumber>
    </recommendedName>
</protein>
<evidence type="ECO:0000256" key="3">
    <source>
        <dbReference type="ARBA" id="ARBA00012897"/>
    </source>
</evidence>
<evidence type="ECO:0000313" key="9">
    <source>
        <dbReference type="Proteomes" id="UP001501166"/>
    </source>
</evidence>
<evidence type="ECO:0000256" key="4">
    <source>
        <dbReference type="ARBA" id="ARBA00023002"/>
    </source>
</evidence>
<evidence type="ECO:0000259" key="6">
    <source>
        <dbReference type="SMART" id="SM01002"/>
    </source>
</evidence>
<comment type="similarity">
    <text evidence="2 5">Belongs to the AlaDH/PNT family.</text>
</comment>
<evidence type="ECO:0000313" key="8">
    <source>
        <dbReference type="EMBL" id="GAA0363483.1"/>
    </source>
</evidence>
<dbReference type="SMART" id="SM01003">
    <property type="entry name" value="AlaDh_PNT_N"/>
    <property type="match status" value="1"/>
</dbReference>
<evidence type="ECO:0000259" key="7">
    <source>
        <dbReference type="SMART" id="SM01003"/>
    </source>
</evidence>
<evidence type="ECO:0000256" key="5">
    <source>
        <dbReference type="PIRNR" id="PIRNR000183"/>
    </source>
</evidence>
<feature type="domain" description="Alanine dehydrogenase/pyridine nucleotide transhydrogenase NAD(H)-binding" evidence="6">
    <location>
        <begin position="148"/>
        <end position="297"/>
    </location>
</feature>
<comment type="catalytic activity">
    <reaction evidence="5">
        <text>L-alanine + NAD(+) + H2O = pyruvate + NH4(+) + NADH + H(+)</text>
        <dbReference type="Rhea" id="RHEA:18405"/>
        <dbReference type="ChEBI" id="CHEBI:15361"/>
        <dbReference type="ChEBI" id="CHEBI:15377"/>
        <dbReference type="ChEBI" id="CHEBI:15378"/>
        <dbReference type="ChEBI" id="CHEBI:28938"/>
        <dbReference type="ChEBI" id="CHEBI:57540"/>
        <dbReference type="ChEBI" id="CHEBI:57945"/>
        <dbReference type="ChEBI" id="CHEBI:57972"/>
        <dbReference type="EC" id="1.4.1.1"/>
    </reaction>
</comment>
<dbReference type="SMART" id="SM01002">
    <property type="entry name" value="AlaDh_PNT_C"/>
    <property type="match status" value="1"/>
</dbReference>
<gene>
    <name evidence="8" type="primary">ald</name>
    <name evidence="8" type="ORF">GCM10008932_14910</name>
</gene>
<accession>A0ABN0XGB0</accession>
<dbReference type="Pfam" id="PF01262">
    <property type="entry name" value="AlaDh_PNT_C"/>
    <property type="match status" value="1"/>
</dbReference>
<name>A0ABN0XGB0_9LACT</name>
<evidence type="ECO:0000256" key="1">
    <source>
        <dbReference type="ARBA" id="ARBA00005206"/>
    </source>
</evidence>
<keyword evidence="5" id="KW-0520">NAD</keyword>
<evidence type="ECO:0000256" key="2">
    <source>
        <dbReference type="ARBA" id="ARBA00005689"/>
    </source>
</evidence>
<dbReference type="PANTHER" id="PTHR42795:SF1">
    <property type="entry name" value="ALANINE DEHYDROGENASE"/>
    <property type="match status" value="1"/>
</dbReference>
<dbReference type="SUPFAM" id="SSF52283">
    <property type="entry name" value="Formate/glycerate dehydrogenase catalytic domain-like"/>
    <property type="match status" value="1"/>
</dbReference>
<dbReference type="CDD" id="cd05305">
    <property type="entry name" value="L-AlaDH"/>
    <property type="match status" value="1"/>
</dbReference>
<dbReference type="NCBIfam" id="TIGR00518">
    <property type="entry name" value="alaDH"/>
    <property type="match status" value="1"/>
</dbReference>
<comment type="caution">
    <text evidence="8">The sequence shown here is derived from an EMBL/GenBank/DDBJ whole genome shotgun (WGS) entry which is preliminary data.</text>
</comment>
<dbReference type="SUPFAM" id="SSF51735">
    <property type="entry name" value="NAD(P)-binding Rossmann-fold domains"/>
    <property type="match status" value="1"/>
</dbReference>
<dbReference type="EMBL" id="BAAACW010000094">
    <property type="protein sequence ID" value="GAA0363483.1"/>
    <property type="molecule type" value="Genomic_DNA"/>
</dbReference>